<feature type="domain" description="Glyoxalase-like" evidence="1">
    <location>
        <begin position="7"/>
        <end position="198"/>
    </location>
</feature>
<dbReference type="STRING" id="1193713.GCA_001636315_03281"/>
<dbReference type="PANTHER" id="PTHR40265:SF1">
    <property type="entry name" value="GLYOXALASE-LIKE DOMAIN-CONTAINING PROTEIN"/>
    <property type="match status" value="1"/>
</dbReference>
<gene>
    <name evidence="2" type="ORF">CHR53_03825</name>
</gene>
<dbReference type="OrthoDB" id="9111355at2"/>
<dbReference type="Proteomes" id="UP000282892">
    <property type="component" value="Chromosome"/>
</dbReference>
<name>A0A3Q9QRC5_9BACI</name>
<evidence type="ECO:0000313" key="3">
    <source>
        <dbReference type="Proteomes" id="UP000282892"/>
    </source>
</evidence>
<dbReference type="SUPFAM" id="SSF54593">
    <property type="entry name" value="Glyoxalase/Bleomycin resistance protein/Dihydroxybiphenyl dioxygenase"/>
    <property type="match status" value="1"/>
</dbReference>
<dbReference type="AlphaFoldDB" id="A0A3Q9QRC5"/>
<evidence type="ECO:0000313" key="2">
    <source>
        <dbReference type="EMBL" id="AZU60462.1"/>
    </source>
</evidence>
<dbReference type="Pfam" id="PF13468">
    <property type="entry name" value="Glyoxalase_3"/>
    <property type="match status" value="1"/>
</dbReference>
<dbReference type="EMBL" id="CP022572">
    <property type="protein sequence ID" value="AZU60462.1"/>
    <property type="molecule type" value="Genomic_DNA"/>
</dbReference>
<evidence type="ECO:0000259" key="1">
    <source>
        <dbReference type="Pfam" id="PF13468"/>
    </source>
</evidence>
<accession>A0A3Q9QRC5</accession>
<keyword evidence="3" id="KW-1185">Reference proteome</keyword>
<organism evidence="2 3">
    <name type="scientific">Neobacillus mesonae</name>
    <dbReference type="NCBI Taxonomy" id="1193713"/>
    <lineage>
        <taxon>Bacteria</taxon>
        <taxon>Bacillati</taxon>
        <taxon>Bacillota</taxon>
        <taxon>Bacilli</taxon>
        <taxon>Bacillales</taxon>
        <taxon>Bacillaceae</taxon>
        <taxon>Neobacillus</taxon>
    </lineage>
</organism>
<dbReference type="InterPro" id="IPR029068">
    <property type="entry name" value="Glyas_Bleomycin-R_OHBP_Dase"/>
</dbReference>
<sequence length="273" mass="30827">MILKFAFDHLVFFSNKPEDALLPLKNKGIHAVNGGRHENWGTYNSLAYFGLSYIEFLGVEVLGIAEQQDDNRLVAEIVEKLVSKKQEGPAKIAIRTNNLEELAAKFKEEGFTVYGPLPGERVRADGQVIRWSLLFPESKTSELSLPFFIQWEKSDEERLAEFEAQGLVGMHTAGNPTFTNAAFVVRDLEKTLQEWGRLVNLPVSAEFTDLALNARCKTLKLAGTELLFCTPIGEGIAQKVLQEKGETPFMVTLNGTKQEQMYEMQDAYWRFED</sequence>
<dbReference type="KEGG" id="nmk:CHR53_03825"/>
<reference evidence="2 3" key="1">
    <citation type="submission" date="2017-07" db="EMBL/GenBank/DDBJ databases">
        <title>The complete genome sequence of Bacillus mesonae strain H20-5, an efficient strain improving plant abiotic stress resistance.</title>
        <authorList>
            <person name="Kim S.Y."/>
            <person name="Song H."/>
            <person name="Sang M.K."/>
            <person name="Weon H.-Y."/>
            <person name="Song J."/>
        </authorList>
    </citation>
    <scope>NUCLEOTIDE SEQUENCE [LARGE SCALE GENOMIC DNA]</scope>
    <source>
        <strain evidence="2 3">H20-5</strain>
    </source>
</reference>
<dbReference type="PANTHER" id="PTHR40265">
    <property type="entry name" value="BLL2707 PROTEIN"/>
    <property type="match status" value="1"/>
</dbReference>
<protein>
    <recommendedName>
        <fullName evidence="1">Glyoxalase-like domain-containing protein</fullName>
    </recommendedName>
</protein>
<dbReference type="InterPro" id="IPR025870">
    <property type="entry name" value="Glyoxalase-like_dom"/>
</dbReference>
<dbReference type="Gene3D" id="3.10.180.10">
    <property type="entry name" value="2,3-Dihydroxybiphenyl 1,2-Dioxygenase, domain 1"/>
    <property type="match status" value="1"/>
</dbReference>
<proteinExistence type="predicted"/>